<evidence type="ECO:0000313" key="1">
    <source>
        <dbReference type="EMBL" id="KII66085.1"/>
    </source>
</evidence>
<reference evidence="1 2" key="1">
    <citation type="journal article" date="2014" name="Genome Biol. Evol.">
        <title>The genome of the myxosporean Thelohanellus kitauei shows adaptations to nutrient acquisition within its fish host.</title>
        <authorList>
            <person name="Yang Y."/>
            <person name="Xiong J."/>
            <person name="Zhou Z."/>
            <person name="Huo F."/>
            <person name="Miao W."/>
            <person name="Ran C."/>
            <person name="Liu Y."/>
            <person name="Zhang J."/>
            <person name="Feng J."/>
            <person name="Wang M."/>
            <person name="Wang M."/>
            <person name="Wang L."/>
            <person name="Yao B."/>
        </authorList>
    </citation>
    <scope>NUCLEOTIDE SEQUENCE [LARGE SCALE GENOMIC DNA]</scope>
    <source>
        <strain evidence="1">Wuqing</strain>
    </source>
</reference>
<evidence type="ECO:0000313" key="2">
    <source>
        <dbReference type="Proteomes" id="UP000031668"/>
    </source>
</evidence>
<keyword evidence="2" id="KW-1185">Reference proteome</keyword>
<name>A0A0C2MNZ8_THEKT</name>
<comment type="caution">
    <text evidence="1">The sequence shown here is derived from an EMBL/GenBank/DDBJ whole genome shotgun (WGS) entry which is preliminary data.</text>
</comment>
<proteinExistence type="predicted"/>
<sequence>MDTCHLALFMEQYLPSNEENFCVYFMEFFELFFSIEYMNGPDHDAREWPQGNIPSTLLAFLQSISKLVLKMEEHCKNSVSRSEAYLFNQMAQEKLLVPAVMAITAIC</sequence>
<accession>A0A0C2MNZ8</accession>
<protein>
    <submittedName>
        <fullName evidence="1">Uncharacterized protein</fullName>
    </submittedName>
</protein>
<dbReference type="EMBL" id="JWZT01003614">
    <property type="protein sequence ID" value="KII66085.1"/>
    <property type="molecule type" value="Genomic_DNA"/>
</dbReference>
<gene>
    <name evidence="1" type="ORF">RF11_08746</name>
</gene>
<dbReference type="AlphaFoldDB" id="A0A0C2MNZ8"/>
<dbReference type="Proteomes" id="UP000031668">
    <property type="component" value="Unassembled WGS sequence"/>
</dbReference>
<organism evidence="1 2">
    <name type="scientific">Thelohanellus kitauei</name>
    <name type="common">Myxosporean</name>
    <dbReference type="NCBI Taxonomy" id="669202"/>
    <lineage>
        <taxon>Eukaryota</taxon>
        <taxon>Metazoa</taxon>
        <taxon>Cnidaria</taxon>
        <taxon>Myxozoa</taxon>
        <taxon>Myxosporea</taxon>
        <taxon>Bivalvulida</taxon>
        <taxon>Platysporina</taxon>
        <taxon>Myxobolidae</taxon>
        <taxon>Thelohanellus</taxon>
    </lineage>
</organism>